<name>A0AAV4MHQ0_CAEEX</name>
<gene>
    <name evidence="1" type="ORF">CEXT_471871</name>
</gene>
<evidence type="ECO:0000313" key="2">
    <source>
        <dbReference type="Proteomes" id="UP001054945"/>
    </source>
</evidence>
<reference evidence="1 2" key="1">
    <citation type="submission" date="2021-06" db="EMBL/GenBank/DDBJ databases">
        <title>Caerostris extrusa draft genome.</title>
        <authorList>
            <person name="Kono N."/>
            <person name="Arakawa K."/>
        </authorList>
    </citation>
    <scope>NUCLEOTIDE SEQUENCE [LARGE SCALE GENOMIC DNA]</scope>
</reference>
<keyword evidence="2" id="KW-1185">Reference proteome</keyword>
<comment type="caution">
    <text evidence="1">The sequence shown here is derived from an EMBL/GenBank/DDBJ whole genome shotgun (WGS) entry which is preliminary data.</text>
</comment>
<dbReference type="Proteomes" id="UP001054945">
    <property type="component" value="Unassembled WGS sequence"/>
</dbReference>
<dbReference type="AlphaFoldDB" id="A0AAV4MHQ0"/>
<feature type="non-terminal residue" evidence="1">
    <location>
        <position position="47"/>
    </location>
</feature>
<proteinExistence type="predicted"/>
<organism evidence="1 2">
    <name type="scientific">Caerostris extrusa</name>
    <name type="common">Bark spider</name>
    <name type="synonym">Caerostris bankana</name>
    <dbReference type="NCBI Taxonomy" id="172846"/>
    <lineage>
        <taxon>Eukaryota</taxon>
        <taxon>Metazoa</taxon>
        <taxon>Ecdysozoa</taxon>
        <taxon>Arthropoda</taxon>
        <taxon>Chelicerata</taxon>
        <taxon>Arachnida</taxon>
        <taxon>Araneae</taxon>
        <taxon>Araneomorphae</taxon>
        <taxon>Entelegynae</taxon>
        <taxon>Araneoidea</taxon>
        <taxon>Araneidae</taxon>
        <taxon>Caerostris</taxon>
    </lineage>
</organism>
<sequence>MGRPLHAPKPVVCPVAVISPSSIRSSITPFYTSEPFQLRPISQSIHS</sequence>
<protein>
    <submittedName>
        <fullName evidence="1">Uncharacterized protein</fullName>
    </submittedName>
</protein>
<accession>A0AAV4MHQ0</accession>
<evidence type="ECO:0000313" key="1">
    <source>
        <dbReference type="EMBL" id="GIX71385.1"/>
    </source>
</evidence>
<dbReference type="EMBL" id="BPLR01002217">
    <property type="protein sequence ID" value="GIX71385.1"/>
    <property type="molecule type" value="Genomic_DNA"/>
</dbReference>